<sequence>MIDDPFWGKPTMHIYLVDDDPLARRMARRMLIGTDAECIEFDSGASFLDRLEALETGCVLLDIDMPGRNGLEVLHEVAMRKAWPVVIVSGSNRVDDAIRAFRQGAVHFLRKPFRRADLVQTLGEAVAREAERQRAVAKQAEAARIRLSKRETEVLHAMSAGHQTKAIAWALGLSLRTVEMHRSNLMKKMKARNSTQAISIARTYALIPDSPAGTV</sequence>
<dbReference type="PROSITE" id="PS00622">
    <property type="entry name" value="HTH_LUXR_1"/>
    <property type="match status" value="1"/>
</dbReference>
<keyword evidence="2" id="KW-0597">Phosphoprotein</keyword>
<dbReference type="Proteomes" id="UP000218366">
    <property type="component" value="Unassembled WGS sequence"/>
</dbReference>
<dbReference type="SMART" id="SM00421">
    <property type="entry name" value="HTH_LUXR"/>
    <property type="match status" value="1"/>
</dbReference>
<feature type="modified residue" description="4-aspartylphosphate" evidence="2">
    <location>
        <position position="62"/>
    </location>
</feature>
<evidence type="ECO:0000256" key="1">
    <source>
        <dbReference type="ARBA" id="ARBA00023125"/>
    </source>
</evidence>
<dbReference type="PRINTS" id="PR00038">
    <property type="entry name" value="HTHLUXR"/>
</dbReference>
<dbReference type="InterPro" id="IPR036388">
    <property type="entry name" value="WH-like_DNA-bd_sf"/>
</dbReference>
<comment type="caution">
    <text evidence="5">The sequence shown here is derived from an EMBL/GenBank/DDBJ whole genome shotgun (WGS) entry which is preliminary data.</text>
</comment>
<dbReference type="Pfam" id="PF00196">
    <property type="entry name" value="GerE"/>
    <property type="match status" value="1"/>
</dbReference>
<evidence type="ECO:0000313" key="6">
    <source>
        <dbReference type="Proteomes" id="UP000218366"/>
    </source>
</evidence>
<dbReference type="InterPro" id="IPR011006">
    <property type="entry name" value="CheY-like_superfamily"/>
</dbReference>
<keyword evidence="6" id="KW-1185">Reference proteome</keyword>
<dbReference type="Gene3D" id="1.10.10.10">
    <property type="entry name" value="Winged helix-like DNA-binding domain superfamily/Winged helix DNA-binding domain"/>
    <property type="match status" value="1"/>
</dbReference>
<keyword evidence="1 5" id="KW-0238">DNA-binding</keyword>
<gene>
    <name evidence="5" type="primary">fixJ</name>
    <name evidence="5" type="ORF">COC42_11960</name>
</gene>
<reference evidence="5 6" key="1">
    <citation type="submission" date="2017-09" db="EMBL/GenBank/DDBJ databases">
        <title>Sphingomonas spermidinifaciens 9NM-10, whole genome shotgun sequence.</title>
        <authorList>
            <person name="Feng G."/>
            <person name="Zhu H."/>
        </authorList>
    </citation>
    <scope>NUCLEOTIDE SEQUENCE [LARGE SCALE GENOMIC DNA]</scope>
    <source>
        <strain evidence="5 6">9NM-10</strain>
    </source>
</reference>
<dbReference type="InterPro" id="IPR001789">
    <property type="entry name" value="Sig_transdc_resp-reg_receiver"/>
</dbReference>
<dbReference type="CDD" id="cd06170">
    <property type="entry name" value="LuxR_C_like"/>
    <property type="match status" value="1"/>
</dbReference>
<dbReference type="Gene3D" id="3.40.50.2300">
    <property type="match status" value="1"/>
</dbReference>
<feature type="domain" description="HTH luxR-type" evidence="3">
    <location>
        <begin position="140"/>
        <end position="205"/>
    </location>
</feature>
<dbReference type="InterPro" id="IPR039420">
    <property type="entry name" value="WalR-like"/>
</dbReference>
<dbReference type="OrthoDB" id="9782655at2"/>
<organism evidence="5 6">
    <name type="scientific">Sphingomonas spermidinifaciens</name>
    <dbReference type="NCBI Taxonomy" id="1141889"/>
    <lineage>
        <taxon>Bacteria</taxon>
        <taxon>Pseudomonadati</taxon>
        <taxon>Pseudomonadota</taxon>
        <taxon>Alphaproteobacteria</taxon>
        <taxon>Sphingomonadales</taxon>
        <taxon>Sphingomonadaceae</taxon>
        <taxon>Sphingomonas</taxon>
    </lineage>
</organism>
<evidence type="ECO:0000259" key="3">
    <source>
        <dbReference type="PROSITE" id="PS50043"/>
    </source>
</evidence>
<dbReference type="SMART" id="SM00448">
    <property type="entry name" value="REC"/>
    <property type="match status" value="1"/>
</dbReference>
<dbReference type="GO" id="GO:0003677">
    <property type="term" value="F:DNA binding"/>
    <property type="evidence" value="ECO:0007669"/>
    <property type="project" value="UniProtKB-KW"/>
</dbReference>
<dbReference type="InterPro" id="IPR000792">
    <property type="entry name" value="Tscrpt_reg_LuxR_C"/>
</dbReference>
<dbReference type="PANTHER" id="PTHR43214">
    <property type="entry name" value="TWO-COMPONENT RESPONSE REGULATOR"/>
    <property type="match status" value="1"/>
</dbReference>
<dbReference type="PROSITE" id="PS50110">
    <property type="entry name" value="RESPONSE_REGULATORY"/>
    <property type="match status" value="1"/>
</dbReference>
<name>A0A2A4B2I2_9SPHN</name>
<evidence type="ECO:0000313" key="5">
    <source>
        <dbReference type="EMBL" id="PCD02175.1"/>
    </source>
</evidence>
<dbReference type="PANTHER" id="PTHR43214:SF44">
    <property type="entry name" value="TWO-COMPONENT RESPONSE REGULATOR"/>
    <property type="match status" value="1"/>
</dbReference>
<protein>
    <submittedName>
        <fullName evidence="5">DNA-binding response regulator</fullName>
    </submittedName>
</protein>
<dbReference type="SUPFAM" id="SSF52172">
    <property type="entry name" value="CheY-like"/>
    <property type="match status" value="1"/>
</dbReference>
<dbReference type="SUPFAM" id="SSF46894">
    <property type="entry name" value="C-terminal effector domain of the bipartite response regulators"/>
    <property type="match status" value="1"/>
</dbReference>
<feature type="domain" description="Response regulatory" evidence="4">
    <location>
        <begin position="13"/>
        <end position="126"/>
    </location>
</feature>
<dbReference type="PROSITE" id="PS50043">
    <property type="entry name" value="HTH_LUXR_2"/>
    <property type="match status" value="1"/>
</dbReference>
<dbReference type="InterPro" id="IPR016032">
    <property type="entry name" value="Sig_transdc_resp-reg_C-effctor"/>
</dbReference>
<evidence type="ECO:0000256" key="2">
    <source>
        <dbReference type="PROSITE-ProRule" id="PRU00169"/>
    </source>
</evidence>
<dbReference type="EMBL" id="NWMW01000002">
    <property type="protein sequence ID" value="PCD02175.1"/>
    <property type="molecule type" value="Genomic_DNA"/>
</dbReference>
<dbReference type="GO" id="GO:0000160">
    <property type="term" value="P:phosphorelay signal transduction system"/>
    <property type="evidence" value="ECO:0007669"/>
    <property type="project" value="InterPro"/>
</dbReference>
<proteinExistence type="predicted"/>
<dbReference type="GO" id="GO:0006355">
    <property type="term" value="P:regulation of DNA-templated transcription"/>
    <property type="evidence" value="ECO:0007669"/>
    <property type="project" value="InterPro"/>
</dbReference>
<dbReference type="AlphaFoldDB" id="A0A2A4B2I2"/>
<dbReference type="Pfam" id="PF00072">
    <property type="entry name" value="Response_reg"/>
    <property type="match status" value="1"/>
</dbReference>
<accession>A0A2A4B2I2</accession>
<evidence type="ECO:0000259" key="4">
    <source>
        <dbReference type="PROSITE" id="PS50110"/>
    </source>
</evidence>